<accession>A0A6A5BCK1</accession>
<feature type="region of interest" description="Disordered" evidence="2">
    <location>
        <begin position="125"/>
        <end position="204"/>
    </location>
</feature>
<dbReference type="OrthoDB" id="10444919at2759"/>
<sequence length="558" mass="63364">MNSGFNPSSSRMMSSKLSMSSPPLHSEVHPSPIRPLPQQQQPLHVISPVSSSYQGLGSKPLVLNPITPNSTLSPSSSSLPFHSTNHSNPLNHHPTSHSLEAKPNTPSSSFGKFINFSQLSTKKQMSGLPLSQSHNSSLNNSLSNFQDRHNNNLFEESTSRMSSQTPELFSSRHDDNDHHEDHEDHSASFEQSLPSPKASSTGSLVKSKLKFSELGSKISAIDESMMQQEKVRKKRQQQIQGLEQKIDITNSNLSQVENRTTSLESALEKVETLIYQEQGKRDLSEKNIISFVEEKFNQLAIKITQEREQRIMEDESNRKRLKSLEESVAAINLTLDSLSQEISSQQSQLDLLASNFNSFTNQYKQDRKQLLDQKQAESKEIQLQFTDTKQKISFLESEMHKQDTIITNQLNMYIHDLSQELSRLRTEVDNKAKISVEPMIAQIQQLFSTIDSNKTQLTLQIGNLQQQLAAQKSEIITDHMNPKFEKLEKTIVHNDKTHTKHVFDLKVDIEKKNEMLESTITKLQEMLSHEESQRLESETNLLQLLSKTMKRIQNGISV</sequence>
<dbReference type="Proteomes" id="UP000444721">
    <property type="component" value="Unassembled WGS sequence"/>
</dbReference>
<dbReference type="OMA" id="HINEITT"/>
<proteinExistence type="predicted"/>
<feature type="compositionally biased region" description="Basic and acidic residues" evidence="2">
    <location>
        <begin position="170"/>
        <end position="187"/>
    </location>
</feature>
<protein>
    <submittedName>
        <fullName evidence="3">Uncharacterized protein</fullName>
    </submittedName>
</protein>
<feature type="compositionally biased region" description="Polar residues" evidence="2">
    <location>
        <begin position="188"/>
        <end position="204"/>
    </location>
</feature>
<evidence type="ECO:0000313" key="4">
    <source>
        <dbReference type="Proteomes" id="UP000444721"/>
    </source>
</evidence>
<dbReference type="RefSeq" id="XP_044560356.1">
    <property type="nucleotide sequence ID" value="XM_044709183.1"/>
</dbReference>
<feature type="compositionally biased region" description="Low complexity" evidence="2">
    <location>
        <begin position="69"/>
        <end position="87"/>
    </location>
</feature>
<dbReference type="VEuPathDB" id="AmoebaDB:NfTy_067750"/>
<gene>
    <name evidence="3" type="ORF">FDP41_005637</name>
</gene>
<name>A0A6A5BCK1_NAEFO</name>
<evidence type="ECO:0000256" key="2">
    <source>
        <dbReference type="SAM" id="MobiDB-lite"/>
    </source>
</evidence>
<dbReference type="GeneID" id="68112855"/>
<comment type="caution">
    <text evidence="3">The sequence shown here is derived from an EMBL/GenBank/DDBJ whole genome shotgun (WGS) entry which is preliminary data.</text>
</comment>
<dbReference type="EMBL" id="VFQX01000044">
    <property type="protein sequence ID" value="KAF0975643.1"/>
    <property type="molecule type" value="Genomic_DNA"/>
</dbReference>
<keyword evidence="4" id="KW-1185">Reference proteome</keyword>
<feature type="coiled-coil region" evidence="1">
    <location>
        <begin position="414"/>
        <end position="474"/>
    </location>
</feature>
<dbReference type="AlphaFoldDB" id="A0A6A5BCK1"/>
<feature type="coiled-coil region" evidence="1">
    <location>
        <begin position="506"/>
        <end position="533"/>
    </location>
</feature>
<feature type="coiled-coil region" evidence="1">
    <location>
        <begin position="321"/>
        <end position="380"/>
    </location>
</feature>
<feature type="compositionally biased region" description="Polar residues" evidence="2">
    <location>
        <begin position="151"/>
        <end position="168"/>
    </location>
</feature>
<feature type="region of interest" description="Disordered" evidence="2">
    <location>
        <begin position="1"/>
        <end position="44"/>
    </location>
</feature>
<feature type="coiled-coil region" evidence="1">
    <location>
        <begin position="225"/>
        <end position="273"/>
    </location>
</feature>
<evidence type="ECO:0000256" key="1">
    <source>
        <dbReference type="SAM" id="Coils"/>
    </source>
</evidence>
<evidence type="ECO:0000313" key="3">
    <source>
        <dbReference type="EMBL" id="KAF0975643.1"/>
    </source>
</evidence>
<feature type="compositionally biased region" description="Low complexity" evidence="2">
    <location>
        <begin position="7"/>
        <end position="25"/>
    </location>
</feature>
<organism evidence="3 4">
    <name type="scientific">Naegleria fowleri</name>
    <name type="common">Brain eating amoeba</name>
    <dbReference type="NCBI Taxonomy" id="5763"/>
    <lineage>
        <taxon>Eukaryota</taxon>
        <taxon>Discoba</taxon>
        <taxon>Heterolobosea</taxon>
        <taxon>Tetramitia</taxon>
        <taxon>Eutetramitia</taxon>
        <taxon>Vahlkampfiidae</taxon>
        <taxon>Naegleria</taxon>
    </lineage>
</organism>
<keyword evidence="1" id="KW-0175">Coiled coil</keyword>
<reference evidence="3 4" key="1">
    <citation type="journal article" date="2019" name="Sci. Rep.">
        <title>Nanopore sequencing improves the draft genome of the human pathogenic amoeba Naegleria fowleri.</title>
        <authorList>
            <person name="Liechti N."/>
            <person name="Schurch N."/>
            <person name="Bruggmann R."/>
            <person name="Wittwer M."/>
        </authorList>
    </citation>
    <scope>NUCLEOTIDE SEQUENCE [LARGE SCALE GENOMIC DNA]</scope>
    <source>
        <strain evidence="3 4">ATCC 30894</strain>
    </source>
</reference>
<feature type="region of interest" description="Disordered" evidence="2">
    <location>
        <begin position="67"/>
        <end position="109"/>
    </location>
</feature>
<dbReference type="VEuPathDB" id="AmoebaDB:FDP41_005637"/>
<feature type="compositionally biased region" description="Low complexity" evidence="2">
    <location>
        <begin position="128"/>
        <end position="144"/>
    </location>
</feature>